<reference evidence="4" key="1">
    <citation type="submission" date="2023-06" db="EMBL/GenBank/DDBJ databases">
        <title>Cytophagales bacterium Strain LB-30, isolated from soil.</title>
        <authorList>
            <person name="Liu B."/>
        </authorList>
    </citation>
    <scope>NUCLEOTIDE SEQUENCE</scope>
    <source>
        <strain evidence="4">LB-30</strain>
    </source>
</reference>
<dbReference type="NCBIfam" id="TIGR00040">
    <property type="entry name" value="yfcE"/>
    <property type="match status" value="1"/>
</dbReference>
<sequence length="164" mass="18341">MRIGLLSDTHSYIDERILHHLSGCDEIWHAGDVGNLSVIESLQALKPLVGVYGNIDDPTVRGIFPEKQVFEREGVRILMLHIAGAPPKYNPVARQLLKEHKPDLLVCGHSHILRVVSDKDNQVLYMNPGAAGKHGFHKVRTLLTFHLHQGKVEQAQVVELGKRT</sequence>
<gene>
    <name evidence="4" type="ORF">QWY31_02770</name>
</gene>
<dbReference type="InterPro" id="IPR029052">
    <property type="entry name" value="Metallo-depent_PP-like"/>
</dbReference>
<keyword evidence="2" id="KW-0479">Metal-binding</keyword>
<dbReference type="InterPro" id="IPR000979">
    <property type="entry name" value="Phosphodiesterase_MJ0936/Vps29"/>
</dbReference>
<keyword evidence="5" id="KW-1185">Reference proteome</keyword>
<evidence type="ECO:0000259" key="3">
    <source>
        <dbReference type="Pfam" id="PF12850"/>
    </source>
</evidence>
<dbReference type="Proteomes" id="UP001168552">
    <property type="component" value="Unassembled WGS sequence"/>
</dbReference>
<protein>
    <recommendedName>
        <fullName evidence="2">Phosphoesterase</fullName>
        <ecNumber evidence="2">3.1.4.-</ecNumber>
    </recommendedName>
</protein>
<evidence type="ECO:0000256" key="1">
    <source>
        <dbReference type="ARBA" id="ARBA00008950"/>
    </source>
</evidence>
<evidence type="ECO:0000256" key="2">
    <source>
        <dbReference type="RuleBase" id="RU362039"/>
    </source>
</evidence>
<feature type="domain" description="Calcineurin-like phosphoesterase" evidence="3">
    <location>
        <begin position="1"/>
        <end position="149"/>
    </location>
</feature>
<dbReference type="EC" id="3.1.4.-" evidence="2"/>
<dbReference type="SUPFAM" id="SSF56300">
    <property type="entry name" value="Metallo-dependent phosphatases"/>
    <property type="match status" value="1"/>
</dbReference>
<name>A0ABT8F226_9BACT</name>
<dbReference type="Pfam" id="PF12850">
    <property type="entry name" value="Metallophos_2"/>
    <property type="match status" value="1"/>
</dbReference>
<comment type="caution">
    <text evidence="4">The sequence shown here is derived from an EMBL/GenBank/DDBJ whole genome shotgun (WGS) entry which is preliminary data.</text>
</comment>
<evidence type="ECO:0000313" key="5">
    <source>
        <dbReference type="Proteomes" id="UP001168552"/>
    </source>
</evidence>
<dbReference type="RefSeq" id="WP_320002930.1">
    <property type="nucleotide sequence ID" value="NZ_JAUHJS010000001.1"/>
</dbReference>
<evidence type="ECO:0000313" key="4">
    <source>
        <dbReference type="EMBL" id="MDN4164404.1"/>
    </source>
</evidence>
<accession>A0ABT8F226</accession>
<organism evidence="4 5">
    <name type="scientific">Shiella aurantiaca</name>
    <dbReference type="NCBI Taxonomy" id="3058365"/>
    <lineage>
        <taxon>Bacteria</taxon>
        <taxon>Pseudomonadati</taxon>
        <taxon>Bacteroidota</taxon>
        <taxon>Cytophagia</taxon>
        <taxon>Cytophagales</taxon>
        <taxon>Shiellaceae</taxon>
        <taxon>Shiella</taxon>
    </lineage>
</organism>
<dbReference type="InterPro" id="IPR024654">
    <property type="entry name" value="Calcineurin-like_PHP_lpxH"/>
</dbReference>
<comment type="similarity">
    <text evidence="1 2">Belongs to the metallophosphoesterase superfamily. YfcE family.</text>
</comment>
<dbReference type="PANTHER" id="PTHR11124">
    <property type="entry name" value="VACUOLAR SORTING PROTEIN VPS29"/>
    <property type="match status" value="1"/>
</dbReference>
<dbReference type="Gene3D" id="3.60.21.10">
    <property type="match status" value="1"/>
</dbReference>
<comment type="cofactor">
    <cofactor evidence="2">
        <name>a divalent metal cation</name>
        <dbReference type="ChEBI" id="CHEBI:60240"/>
    </cofactor>
</comment>
<dbReference type="EMBL" id="JAUHJS010000001">
    <property type="protein sequence ID" value="MDN4164404.1"/>
    <property type="molecule type" value="Genomic_DNA"/>
</dbReference>
<proteinExistence type="inferred from homology"/>